<organism evidence="1">
    <name type="scientific">Anguilla anguilla</name>
    <name type="common">European freshwater eel</name>
    <name type="synonym">Muraena anguilla</name>
    <dbReference type="NCBI Taxonomy" id="7936"/>
    <lineage>
        <taxon>Eukaryota</taxon>
        <taxon>Metazoa</taxon>
        <taxon>Chordata</taxon>
        <taxon>Craniata</taxon>
        <taxon>Vertebrata</taxon>
        <taxon>Euteleostomi</taxon>
        <taxon>Actinopterygii</taxon>
        <taxon>Neopterygii</taxon>
        <taxon>Teleostei</taxon>
        <taxon>Anguilliformes</taxon>
        <taxon>Anguillidae</taxon>
        <taxon>Anguilla</taxon>
    </lineage>
</organism>
<name>A0A0E9WG57_ANGAN</name>
<proteinExistence type="predicted"/>
<dbReference type="AlphaFoldDB" id="A0A0E9WG57"/>
<reference evidence="1" key="1">
    <citation type="submission" date="2014-11" db="EMBL/GenBank/DDBJ databases">
        <authorList>
            <person name="Amaro Gonzalez C."/>
        </authorList>
    </citation>
    <scope>NUCLEOTIDE SEQUENCE</scope>
</reference>
<evidence type="ECO:0000313" key="1">
    <source>
        <dbReference type="EMBL" id="JAH88575.1"/>
    </source>
</evidence>
<protein>
    <submittedName>
        <fullName evidence="1">Uncharacterized protein</fullName>
    </submittedName>
</protein>
<sequence>MGTEHLSNWQSICKCLYYQTKVYDIVHSSGAFFKTK</sequence>
<reference evidence="1" key="2">
    <citation type="journal article" date="2015" name="Fish Shellfish Immunol.">
        <title>Early steps in the European eel (Anguilla anguilla)-Vibrio vulnificus interaction in the gills: Role of the RtxA13 toxin.</title>
        <authorList>
            <person name="Callol A."/>
            <person name="Pajuelo D."/>
            <person name="Ebbesson L."/>
            <person name="Teles M."/>
            <person name="MacKenzie S."/>
            <person name="Amaro C."/>
        </authorList>
    </citation>
    <scope>NUCLEOTIDE SEQUENCE</scope>
</reference>
<accession>A0A0E9WG57</accession>
<dbReference type="EMBL" id="GBXM01020002">
    <property type="protein sequence ID" value="JAH88575.1"/>
    <property type="molecule type" value="Transcribed_RNA"/>
</dbReference>